<dbReference type="AlphaFoldDB" id="A0A7L1EXG2"/>
<evidence type="ECO:0000256" key="1">
    <source>
        <dbReference type="ARBA" id="ARBA00004370"/>
    </source>
</evidence>
<evidence type="ECO:0000313" key="4">
    <source>
        <dbReference type="EMBL" id="NXM93320.1"/>
    </source>
</evidence>
<dbReference type="GO" id="GO:0022890">
    <property type="term" value="F:inorganic cation transmembrane transporter activity"/>
    <property type="evidence" value="ECO:0007669"/>
    <property type="project" value="TreeGrafter"/>
</dbReference>
<organism evidence="4 5">
    <name type="scientific">Sylvia borin</name>
    <name type="common">Garden warbler</name>
    <dbReference type="NCBI Taxonomy" id="73324"/>
    <lineage>
        <taxon>Eukaryota</taxon>
        <taxon>Metazoa</taxon>
        <taxon>Chordata</taxon>
        <taxon>Craniata</taxon>
        <taxon>Vertebrata</taxon>
        <taxon>Euteleostomi</taxon>
        <taxon>Archelosauria</taxon>
        <taxon>Archosauria</taxon>
        <taxon>Dinosauria</taxon>
        <taxon>Saurischia</taxon>
        <taxon>Theropoda</taxon>
        <taxon>Coelurosauria</taxon>
        <taxon>Aves</taxon>
        <taxon>Neognathae</taxon>
        <taxon>Neoaves</taxon>
        <taxon>Telluraves</taxon>
        <taxon>Australaves</taxon>
        <taxon>Passeriformes</taxon>
        <taxon>Sylvioidea</taxon>
        <taxon>Sylviidae</taxon>
        <taxon>Sylviinae</taxon>
        <taxon>Sylvia</taxon>
    </lineage>
</organism>
<dbReference type="GO" id="GO:0005886">
    <property type="term" value="C:plasma membrane"/>
    <property type="evidence" value="ECO:0007669"/>
    <property type="project" value="TreeGrafter"/>
</dbReference>
<keyword evidence="2 3" id="KW-0472">Membrane</keyword>
<keyword evidence="3" id="KW-0812">Transmembrane</keyword>
<dbReference type="GO" id="GO:0072546">
    <property type="term" value="C:EMC complex"/>
    <property type="evidence" value="ECO:0007669"/>
    <property type="project" value="TreeGrafter"/>
</dbReference>
<accession>A0A7L1EXG2</accession>
<evidence type="ECO:0000256" key="2">
    <source>
        <dbReference type="ARBA" id="ARBA00023136"/>
    </source>
</evidence>
<keyword evidence="3" id="KW-1133">Transmembrane helix</keyword>
<dbReference type="EMBL" id="VXBG01000445">
    <property type="protein sequence ID" value="NXM93320.1"/>
    <property type="molecule type" value="Genomic_DNA"/>
</dbReference>
<evidence type="ECO:0000256" key="3">
    <source>
        <dbReference type="SAM" id="Phobius"/>
    </source>
</evidence>
<feature type="non-terminal residue" evidence="4">
    <location>
        <position position="53"/>
    </location>
</feature>
<dbReference type="PANTHER" id="PTHR21181:SF7">
    <property type="entry name" value="ER MEMBRANE PROTEIN COMPLEX SUBUNIT 5"/>
    <property type="match status" value="1"/>
</dbReference>
<comment type="subcellular location">
    <subcellularLocation>
        <location evidence="1">Membrane</location>
    </subcellularLocation>
</comment>
<dbReference type="GO" id="GO:0005794">
    <property type="term" value="C:Golgi apparatus"/>
    <property type="evidence" value="ECO:0007669"/>
    <property type="project" value="TreeGrafter"/>
</dbReference>
<keyword evidence="5" id="KW-1185">Reference proteome</keyword>
<comment type="caution">
    <text evidence="4">The sequence shown here is derived from an EMBL/GenBank/DDBJ whole genome shotgun (WGS) entry which is preliminary data.</text>
</comment>
<reference evidence="4 5" key="1">
    <citation type="submission" date="2019-09" db="EMBL/GenBank/DDBJ databases">
        <title>Bird 10,000 Genomes (B10K) Project - Family phase.</title>
        <authorList>
            <person name="Zhang G."/>
        </authorList>
    </citation>
    <scope>NUCLEOTIDE SEQUENCE [LARGE SCALE GENOMIC DNA]</scope>
    <source>
        <strain evidence="4">B10K-DU-002-19</strain>
        <tissue evidence="4">Muscle</tissue>
    </source>
</reference>
<evidence type="ECO:0000313" key="5">
    <source>
        <dbReference type="Proteomes" id="UP000538515"/>
    </source>
</evidence>
<dbReference type="GO" id="GO:0005769">
    <property type="term" value="C:early endosome"/>
    <property type="evidence" value="ECO:0007669"/>
    <property type="project" value="TreeGrafter"/>
</dbReference>
<gene>
    <name evidence="4" type="primary">Mmgt1</name>
    <name evidence="4" type="ORF">SYLBOR_R14595</name>
</gene>
<dbReference type="Proteomes" id="UP000538515">
    <property type="component" value="Unassembled WGS sequence"/>
</dbReference>
<proteinExistence type="predicted"/>
<dbReference type="PANTHER" id="PTHR21181">
    <property type="match status" value="1"/>
</dbReference>
<feature type="transmembrane region" description="Helical" evidence="3">
    <location>
        <begin position="20"/>
        <end position="38"/>
    </location>
</feature>
<protein>
    <submittedName>
        <fullName evidence="4">MMGT1 protein</fullName>
    </submittedName>
</protein>
<feature type="non-terminal residue" evidence="4">
    <location>
        <position position="1"/>
    </location>
</feature>
<sequence length="53" mass="6006">DRSYMRLTEKEDETLPIDIVLQTLLAFAVTCYGIAHIAGEFKDMDATSELKNK</sequence>
<name>A0A7L1EXG2_SYLBO</name>